<comment type="catalytic activity">
    <reaction evidence="1">
        <text>Thiol-dependent hydrolysis of ester, thioester, amide, peptide and isopeptide bonds formed by the C-terminal Gly of ubiquitin (a 76-residue protein attached to proteins as an intracellular targeting signal).</text>
        <dbReference type="EC" id="3.4.19.12"/>
    </reaction>
</comment>
<evidence type="ECO:0000256" key="3">
    <source>
        <dbReference type="ARBA" id="ARBA00012759"/>
    </source>
</evidence>
<dbReference type="RefSeq" id="XP_029237898.1">
    <property type="nucleotide sequence ID" value="XM_029382312.1"/>
</dbReference>
<dbReference type="Pfam" id="PF01088">
    <property type="entry name" value="Peptidase_C12"/>
    <property type="match status" value="1"/>
</dbReference>
<dbReference type="GO" id="GO:0016579">
    <property type="term" value="P:protein deubiquitination"/>
    <property type="evidence" value="ECO:0007669"/>
    <property type="project" value="TreeGrafter"/>
</dbReference>
<dbReference type="VEuPathDB" id="TriTrypDB:TRSC58_04039"/>
<dbReference type="GeneID" id="40329366"/>
<reference evidence="10 11" key="1">
    <citation type="journal article" date="2018" name="BMC Genomics">
        <title>Genomic comparison of Trypanosoma conorhini and Trypanosoma rangeli to Trypanosoma cruzi strains of high and low virulence.</title>
        <authorList>
            <person name="Bradwell K.R."/>
            <person name="Koparde V.N."/>
            <person name="Matveyev A.V."/>
            <person name="Serrano M.G."/>
            <person name="Alves J.M."/>
            <person name="Parikh H."/>
            <person name="Huang B."/>
            <person name="Lee V."/>
            <person name="Espinosa-Alvarez O."/>
            <person name="Ortiz P.A."/>
            <person name="Costa-Martins A.G."/>
            <person name="Teixeira M.M."/>
            <person name="Buck G.A."/>
        </authorList>
    </citation>
    <scope>NUCLEOTIDE SEQUENCE [LARGE SCALE GENOMIC DNA]</scope>
    <source>
        <strain evidence="10 11">AM80</strain>
    </source>
</reference>
<dbReference type="InterPro" id="IPR036959">
    <property type="entry name" value="Peptidase_C12_UCH_sf"/>
</dbReference>
<dbReference type="GO" id="GO:0005737">
    <property type="term" value="C:cytoplasm"/>
    <property type="evidence" value="ECO:0007669"/>
    <property type="project" value="TreeGrafter"/>
</dbReference>
<keyword evidence="4" id="KW-0645">Protease</keyword>
<dbReference type="Gene3D" id="3.40.532.10">
    <property type="entry name" value="Peptidase C12, ubiquitin carboxyl-terminal hydrolase"/>
    <property type="match status" value="1"/>
</dbReference>
<name>A0A3R7KD26_TRYRA</name>
<protein>
    <recommendedName>
        <fullName evidence="3">ubiquitinyl hydrolase 1</fullName>
        <ecNumber evidence="3">3.4.19.12</ecNumber>
    </recommendedName>
</protein>
<organism evidence="10 11">
    <name type="scientific">Trypanosoma rangeli</name>
    <dbReference type="NCBI Taxonomy" id="5698"/>
    <lineage>
        <taxon>Eukaryota</taxon>
        <taxon>Discoba</taxon>
        <taxon>Euglenozoa</taxon>
        <taxon>Kinetoplastea</taxon>
        <taxon>Metakinetoplastina</taxon>
        <taxon>Trypanosomatida</taxon>
        <taxon>Trypanosomatidae</taxon>
        <taxon>Trypanosoma</taxon>
        <taxon>Herpetosoma</taxon>
    </lineage>
</organism>
<comment type="caution">
    <text evidence="8">Lacks conserved residue(s) required for the propagation of feature annotation.</text>
</comment>
<keyword evidence="11" id="KW-1185">Reference proteome</keyword>
<evidence type="ECO:0000256" key="1">
    <source>
        <dbReference type="ARBA" id="ARBA00000707"/>
    </source>
</evidence>
<dbReference type="GO" id="GO:0006511">
    <property type="term" value="P:ubiquitin-dependent protein catabolic process"/>
    <property type="evidence" value="ECO:0007669"/>
    <property type="project" value="InterPro"/>
</dbReference>
<evidence type="ECO:0000256" key="4">
    <source>
        <dbReference type="ARBA" id="ARBA00022670"/>
    </source>
</evidence>
<dbReference type="PROSITE" id="PS52048">
    <property type="entry name" value="UCH_DOMAIN"/>
    <property type="match status" value="1"/>
</dbReference>
<dbReference type="SUPFAM" id="SSF54001">
    <property type="entry name" value="Cysteine proteinases"/>
    <property type="match status" value="1"/>
</dbReference>
<dbReference type="GO" id="GO:0004843">
    <property type="term" value="F:cysteine-type deubiquitinase activity"/>
    <property type="evidence" value="ECO:0007669"/>
    <property type="project" value="UniProtKB-EC"/>
</dbReference>
<dbReference type="PANTHER" id="PTHR10589:SF17">
    <property type="entry name" value="UBIQUITIN CARBOXYL-TERMINAL HYDROLASE"/>
    <property type="match status" value="1"/>
</dbReference>
<evidence type="ECO:0000256" key="7">
    <source>
        <dbReference type="ARBA" id="ARBA00022807"/>
    </source>
</evidence>
<evidence type="ECO:0000256" key="2">
    <source>
        <dbReference type="ARBA" id="ARBA00009326"/>
    </source>
</evidence>
<evidence type="ECO:0000256" key="5">
    <source>
        <dbReference type="ARBA" id="ARBA00022786"/>
    </source>
</evidence>
<feature type="domain" description="UCH catalytic" evidence="9">
    <location>
        <begin position="1"/>
        <end position="127"/>
    </location>
</feature>
<dbReference type="OrthoDB" id="427186at2759"/>
<dbReference type="InterPro" id="IPR001578">
    <property type="entry name" value="Peptidase_C12_UCH"/>
</dbReference>
<dbReference type="PANTHER" id="PTHR10589">
    <property type="entry name" value="UBIQUITIN CARBOXYL-TERMINAL HYDROLASE"/>
    <property type="match status" value="1"/>
</dbReference>
<evidence type="ECO:0000313" key="11">
    <source>
        <dbReference type="Proteomes" id="UP000283634"/>
    </source>
</evidence>
<proteinExistence type="inferred from homology"/>
<comment type="similarity">
    <text evidence="2 8">Belongs to the peptidase C12 family.</text>
</comment>
<evidence type="ECO:0000313" key="10">
    <source>
        <dbReference type="EMBL" id="RNF04081.1"/>
    </source>
</evidence>
<keyword evidence="5" id="KW-0833">Ubl conjugation pathway</keyword>
<comment type="caution">
    <text evidence="10">The sequence shown here is derived from an EMBL/GenBank/DDBJ whole genome shotgun (WGS) entry which is preliminary data.</text>
</comment>
<dbReference type="EMBL" id="MKGL01000174">
    <property type="protein sequence ID" value="RNF04081.1"/>
    <property type="molecule type" value="Genomic_DNA"/>
</dbReference>
<gene>
    <name evidence="10" type="ORF">TraAM80_05433</name>
</gene>
<sequence length="130" mass="14549">MNNLEYVGDLRKDSPLDFLRRVGLQETPEERAALIEAHSELDQAHMDASVDGVTSHQPIDASIDLHFTCFIHTHGQCVELDGRKPCPLPHAACVDNEEFVRAAAEAIKAKMLRDTESFRFNIIALVHKSD</sequence>
<dbReference type="EC" id="3.4.19.12" evidence="3"/>
<evidence type="ECO:0000256" key="8">
    <source>
        <dbReference type="PROSITE-ProRule" id="PRU01393"/>
    </source>
</evidence>
<dbReference type="InterPro" id="IPR038765">
    <property type="entry name" value="Papain-like_cys_pep_sf"/>
</dbReference>
<keyword evidence="7" id="KW-0788">Thiol protease</keyword>
<evidence type="ECO:0000256" key="6">
    <source>
        <dbReference type="ARBA" id="ARBA00022801"/>
    </source>
</evidence>
<dbReference type="Proteomes" id="UP000283634">
    <property type="component" value="Unassembled WGS sequence"/>
</dbReference>
<dbReference type="AlphaFoldDB" id="A0A3R7KD26"/>
<keyword evidence="6 10" id="KW-0378">Hydrolase</keyword>
<evidence type="ECO:0000259" key="9">
    <source>
        <dbReference type="PROSITE" id="PS52048"/>
    </source>
</evidence>
<accession>A0A3R7KD26</accession>